<dbReference type="GO" id="GO:0016810">
    <property type="term" value="F:hydrolase activity, acting on carbon-nitrogen (but not peptide) bonds"/>
    <property type="evidence" value="ECO:0007669"/>
    <property type="project" value="InterPro"/>
</dbReference>
<keyword evidence="5" id="KW-1185">Reference proteome</keyword>
<protein>
    <submittedName>
        <fullName evidence="4">Amidohydrolase family protein</fullName>
    </submittedName>
</protein>
<dbReference type="Pfam" id="PF01979">
    <property type="entry name" value="Amidohydro_1"/>
    <property type="match status" value="1"/>
</dbReference>
<evidence type="ECO:0000259" key="3">
    <source>
        <dbReference type="Pfam" id="PF01979"/>
    </source>
</evidence>
<dbReference type="Gene3D" id="2.30.40.10">
    <property type="entry name" value="Urease, subunit C, domain 1"/>
    <property type="match status" value="2"/>
</dbReference>
<evidence type="ECO:0000313" key="5">
    <source>
        <dbReference type="Proteomes" id="UP000243904"/>
    </source>
</evidence>
<feature type="domain" description="Amidohydrolase-related" evidence="3">
    <location>
        <begin position="251"/>
        <end position="318"/>
    </location>
</feature>
<dbReference type="EMBL" id="LT629750">
    <property type="protein sequence ID" value="SDT46116.1"/>
    <property type="molecule type" value="Genomic_DNA"/>
</dbReference>
<comment type="similarity">
    <text evidence="1">Belongs to the metallo-dependent hydrolases superfamily. ATZ/TRZ family.</text>
</comment>
<evidence type="ECO:0000256" key="1">
    <source>
        <dbReference type="ARBA" id="ARBA00006745"/>
    </source>
</evidence>
<gene>
    <name evidence="4" type="ORF">SAMN05444158_6218</name>
</gene>
<accession>A0A1H2AKR1</accession>
<dbReference type="SUPFAM" id="SSF51556">
    <property type="entry name" value="Metallo-dependent hydrolases"/>
    <property type="match status" value="1"/>
</dbReference>
<dbReference type="InterPro" id="IPR006680">
    <property type="entry name" value="Amidohydro-rel"/>
</dbReference>
<dbReference type="PANTHER" id="PTHR43794:SF11">
    <property type="entry name" value="AMIDOHYDROLASE-RELATED DOMAIN-CONTAINING PROTEIN"/>
    <property type="match status" value="1"/>
</dbReference>
<dbReference type="InterPro" id="IPR050287">
    <property type="entry name" value="MTA/SAH_deaminase"/>
</dbReference>
<dbReference type="Proteomes" id="UP000243904">
    <property type="component" value="Chromosome I"/>
</dbReference>
<dbReference type="SUPFAM" id="SSF51338">
    <property type="entry name" value="Composite domain of metallo-dependent hydrolases"/>
    <property type="match status" value="1"/>
</dbReference>
<dbReference type="AlphaFoldDB" id="A0A1H2AKR1"/>
<organism evidence="4 5">
    <name type="scientific">Bradyrhizobium canariense</name>
    <dbReference type="NCBI Taxonomy" id="255045"/>
    <lineage>
        <taxon>Bacteria</taxon>
        <taxon>Pseudomonadati</taxon>
        <taxon>Pseudomonadota</taxon>
        <taxon>Alphaproteobacteria</taxon>
        <taxon>Hyphomicrobiales</taxon>
        <taxon>Nitrobacteraceae</taxon>
        <taxon>Bradyrhizobium</taxon>
    </lineage>
</organism>
<dbReference type="InterPro" id="IPR011059">
    <property type="entry name" value="Metal-dep_hydrolase_composite"/>
</dbReference>
<dbReference type="Gene3D" id="3.20.20.140">
    <property type="entry name" value="Metal-dependent hydrolases"/>
    <property type="match status" value="2"/>
</dbReference>
<dbReference type="InterPro" id="IPR032466">
    <property type="entry name" value="Metal_Hydrolase"/>
</dbReference>
<keyword evidence="2 4" id="KW-0378">Hydrolase</keyword>
<proteinExistence type="inferred from homology"/>
<evidence type="ECO:0000256" key="2">
    <source>
        <dbReference type="ARBA" id="ARBA00022801"/>
    </source>
</evidence>
<dbReference type="PANTHER" id="PTHR43794">
    <property type="entry name" value="AMINOHYDROLASE SSNA-RELATED"/>
    <property type="match status" value="1"/>
</dbReference>
<name>A0A1H2AKR1_9BRAD</name>
<sequence>MFCLCCNPSSSFSASGFFAEGLTDTVPDVTSALQRRAAYERRKAYSRAPVIHPAQSEFIVRNVQALTMDADIGALPRADIHVRDGEIVNIGQALQASAMLEIDGNRFVALPGLIADHRHPAIDALADEGGCDVAGADAEDIYRIVRLAMLDLMSSGITSVYHCAHKIGADRAETAMLAQIDSGLRGCFSYPSSAADKQREVLTELSERWSAERSDYRLEIGLPPEDGDGIVCPAGEPVASGLVPESQEADLAGCTIGAALRLKLDPRVGSLSPGKRADFILVDPNIAARGHATAARALVSARDINAANVVLVCIDGRIRKRNGVVVEPNEGLIRKEGQEAIAHLRNPATQQSNRS</sequence>
<reference evidence="5" key="1">
    <citation type="submission" date="2016-10" db="EMBL/GenBank/DDBJ databases">
        <authorList>
            <person name="Varghese N."/>
            <person name="Submissions S."/>
        </authorList>
    </citation>
    <scope>NUCLEOTIDE SEQUENCE [LARGE SCALE GENOMIC DNA]</scope>
    <source>
        <strain evidence="5">GAS369</strain>
    </source>
</reference>
<evidence type="ECO:0000313" key="4">
    <source>
        <dbReference type="EMBL" id="SDT46116.1"/>
    </source>
</evidence>